<evidence type="ECO:0000256" key="6">
    <source>
        <dbReference type="SAM" id="MobiDB-lite"/>
    </source>
</evidence>
<dbReference type="GO" id="GO:0030897">
    <property type="term" value="C:HOPS complex"/>
    <property type="evidence" value="ECO:0007669"/>
    <property type="project" value="UniProtKB-UniRule"/>
</dbReference>
<dbReference type="GO" id="GO:0000329">
    <property type="term" value="C:fungal-type vacuole membrane"/>
    <property type="evidence" value="ECO:0007669"/>
    <property type="project" value="UniProtKB-UniRule"/>
</dbReference>
<dbReference type="InterPro" id="IPR036322">
    <property type="entry name" value="WD40_repeat_dom_sf"/>
</dbReference>
<dbReference type="EMBL" id="CP014247">
    <property type="protein sequence ID" value="AMD22233.1"/>
    <property type="molecule type" value="Genomic_DNA"/>
</dbReference>
<evidence type="ECO:0000313" key="9">
    <source>
        <dbReference type="Proteomes" id="UP000243052"/>
    </source>
</evidence>
<dbReference type="GO" id="GO:0005770">
    <property type="term" value="C:late endosome"/>
    <property type="evidence" value="ECO:0007669"/>
    <property type="project" value="UniProtKB-UniRule"/>
</dbReference>
<feature type="region of interest" description="Disordered" evidence="6">
    <location>
        <begin position="104"/>
        <end position="145"/>
    </location>
</feature>
<evidence type="ECO:0000256" key="3">
    <source>
        <dbReference type="ARBA" id="ARBA00022927"/>
    </source>
</evidence>
<name>A0A109V0P7_9SACH</name>
<dbReference type="GO" id="GO:0009267">
    <property type="term" value="P:cellular response to starvation"/>
    <property type="evidence" value="ECO:0007669"/>
    <property type="project" value="TreeGrafter"/>
</dbReference>
<dbReference type="AlphaFoldDB" id="A0A109V0P7"/>
<dbReference type="Pfam" id="PF23411">
    <property type="entry name" value="Beta-prop_Vps41"/>
    <property type="match status" value="1"/>
</dbReference>
<dbReference type="RefSeq" id="XP_017989229.1">
    <property type="nucleotide sequence ID" value="XM_018133608.1"/>
</dbReference>
<keyword evidence="2 4" id="KW-0813">Transport</keyword>
<feature type="domain" description="Vps41 beta-propeller" evidence="7">
    <location>
        <begin position="147"/>
        <end position="486"/>
    </location>
</feature>
<dbReference type="STRING" id="45286.A0A109V0P7"/>
<dbReference type="InterPro" id="IPR045111">
    <property type="entry name" value="Vps41/Vps8"/>
</dbReference>
<feature type="compositionally biased region" description="Acidic residues" evidence="6">
    <location>
        <begin position="121"/>
        <end position="144"/>
    </location>
</feature>
<dbReference type="GO" id="GO:0034058">
    <property type="term" value="P:endosomal vesicle fusion"/>
    <property type="evidence" value="ECO:0007669"/>
    <property type="project" value="UniProtKB-UniRule"/>
</dbReference>
<dbReference type="GO" id="GO:0016236">
    <property type="term" value="P:macroautophagy"/>
    <property type="evidence" value="ECO:0007669"/>
    <property type="project" value="TreeGrafter"/>
</dbReference>
<comment type="subcellular location">
    <subcellularLocation>
        <location evidence="4">Vacuole</location>
    </subcellularLocation>
</comment>
<dbReference type="Gene3D" id="2.130.10.10">
    <property type="entry name" value="YVTN repeat-like/Quinoprotein amine dehydrogenase"/>
    <property type="match status" value="1"/>
</dbReference>
<comment type="function">
    <text evidence="4">Required for vacuolar assembly and vacuolar traffic.</text>
</comment>
<dbReference type="PIRSF" id="PIRSF028921">
    <property type="entry name" value="VPS41"/>
    <property type="match status" value="1"/>
</dbReference>
<evidence type="ECO:0000256" key="5">
    <source>
        <dbReference type="PROSITE-ProRule" id="PRU01006"/>
    </source>
</evidence>
<keyword evidence="4" id="KW-0926">Vacuole</keyword>
<dbReference type="GO" id="GO:0006623">
    <property type="term" value="P:protein targeting to vacuole"/>
    <property type="evidence" value="ECO:0007669"/>
    <property type="project" value="InterPro"/>
</dbReference>
<sequence length="952" mass="108023">MNKEHKADGIASNTFVAGLDSDCSKNLNFKRANREGSDSITDEVSNKEADASISNDSGDNQSARIIVVNSNDNKGVANLGIEARSDECNDDGIKASKIVADPSSKTNGLVESLGEGTDVGSESDSDEEDETEEYTEEDEDDDEPPMLKYTRITQLPRNFFQRDSISACMFHDRIFAFATHSGLLHLTDPDFNTIRTFKCHRSSILSIHTDGEYFATASIDGTVVIGSIDDPSDIIAIDFKRPVHAVVLDHNYKSSKTFISGGMAGEVIVSQRNWMGSRVESRIDKGKGPILGIYTIDDIIFWMNDSGISFYSISGKMKLLNVPFSEDSSVRPDLYWPKVHFPEVNSIIVCWGRNIWTFKVSLTTGVDRQLKLGSILTSAASSLRTGPDKKVELESFLKLDCLVAGVASFKDDQLLVLGVNAFESKIEPPELKVINMLTGEELHSDEVVSKNFQNLTLNDYHLGKYIGTNTPDYFLISANDAILVKELTLMDSYNWYMENSFYYRAWELGKFIIDEFTRFNTGLRHVQQLIDDDIWQEAAEVLNKICGEISWNTNEDSDLKYAAIDAWQEIIEQFLKSGQVEVIAPSIPEFPRMKPAIYDNTLKQYLEKGDFTGFLYYIKTWPVELYSVHEFEELLEEKSQNSDEFAAEIFCRSLCHLYLEQKKFLPAVNHLIRLHDAQALEILITENILASFGDKLVDIILLPYDGKVEDLEKIPLDKLQEILGKSIQLLVQNRNSIPLHRISEVLSPSLKVVLFLYLKTLSSIEPLMVAPYETQLVELYSKYEPGELLNFLRKHSNYNIERAIEVCEREDSHYQELIYLWGKISETKKALSLIIDKLNDPALAISFVIDSNDTELWHFLVNYSMDKPNFIRSLLQYRDEFGEKTLEIMKKIPPTSEIDDEMIEILRNITKGNWLSKRVNLGVLKIIYDETKDVALEFLEVRSRGKVFNAGS</sequence>
<reference evidence="8 9" key="1">
    <citation type="submission" date="2016-01" db="EMBL/GenBank/DDBJ databases">
        <title>Genome sequence of the yeast Holleya sinecauda.</title>
        <authorList>
            <person name="Dietrich F.S."/>
        </authorList>
    </citation>
    <scope>NUCLEOTIDE SEQUENCE [LARGE SCALE GENOMIC DNA]</scope>
    <source>
        <strain evidence="8 9">ATCC 58844</strain>
    </source>
</reference>
<evidence type="ECO:0000313" key="8">
    <source>
        <dbReference type="EMBL" id="AMD22233.1"/>
    </source>
</evidence>
<dbReference type="InterPro" id="IPR016902">
    <property type="entry name" value="Vps41"/>
</dbReference>
<dbReference type="InterPro" id="IPR057780">
    <property type="entry name" value="Beta-prop_Vps41"/>
</dbReference>
<dbReference type="OrthoDB" id="244107at2759"/>
<dbReference type="FunFam" id="2.130.10.10:FF:000933">
    <property type="entry name" value="Vacuolar protein sorting-associated protein 41"/>
    <property type="match status" value="1"/>
</dbReference>
<dbReference type="SUPFAM" id="SSF48371">
    <property type="entry name" value="ARM repeat"/>
    <property type="match status" value="1"/>
</dbReference>
<dbReference type="SUPFAM" id="SSF50978">
    <property type="entry name" value="WD40 repeat-like"/>
    <property type="match status" value="1"/>
</dbReference>
<dbReference type="InterPro" id="IPR011990">
    <property type="entry name" value="TPR-like_helical_dom_sf"/>
</dbReference>
<dbReference type="Gene3D" id="1.25.40.10">
    <property type="entry name" value="Tetratricopeptide repeat domain"/>
    <property type="match status" value="1"/>
</dbReference>
<dbReference type="Pfam" id="PF23556">
    <property type="entry name" value="TPR_Vps41"/>
    <property type="match status" value="1"/>
</dbReference>
<dbReference type="Proteomes" id="UP000243052">
    <property type="component" value="Chromosome vii"/>
</dbReference>
<feature type="region of interest" description="Disordered" evidence="6">
    <location>
        <begin position="30"/>
        <end position="59"/>
    </location>
</feature>
<evidence type="ECO:0000256" key="2">
    <source>
        <dbReference type="ARBA" id="ARBA00022448"/>
    </source>
</evidence>
<dbReference type="PROSITE" id="PS50236">
    <property type="entry name" value="CHCR"/>
    <property type="match status" value="1"/>
</dbReference>
<dbReference type="InterPro" id="IPR000547">
    <property type="entry name" value="Clathrin_H-chain/VPS_repeat"/>
</dbReference>
<proteinExistence type="inferred from homology"/>
<keyword evidence="9" id="KW-1185">Reference proteome</keyword>
<dbReference type="InterPro" id="IPR016024">
    <property type="entry name" value="ARM-type_fold"/>
</dbReference>
<dbReference type="InterPro" id="IPR015943">
    <property type="entry name" value="WD40/YVTN_repeat-like_dom_sf"/>
</dbReference>
<comment type="similarity">
    <text evidence="1 4">Belongs to the VPS41 family.</text>
</comment>
<protein>
    <recommendedName>
        <fullName evidence="4">Vacuolar protein sorting-associated protein 41</fullName>
    </recommendedName>
</protein>
<dbReference type="GeneID" id="28725576"/>
<evidence type="ECO:0000259" key="7">
    <source>
        <dbReference type="Pfam" id="PF23411"/>
    </source>
</evidence>
<dbReference type="SMART" id="SM00299">
    <property type="entry name" value="CLH"/>
    <property type="match status" value="1"/>
</dbReference>
<dbReference type="PANTHER" id="PTHR12616:SF1">
    <property type="entry name" value="VACUOLAR PROTEIN SORTING-ASSOCIATED PROTEIN 41 HOMOLOG"/>
    <property type="match status" value="1"/>
</dbReference>
<gene>
    <name evidence="8" type="ORF">AW171_hschr74257</name>
</gene>
<feature type="repeat" description="CHCR" evidence="5">
    <location>
        <begin position="727"/>
        <end position="873"/>
    </location>
</feature>
<accession>A0A109V0P7</accession>
<evidence type="ECO:0000256" key="4">
    <source>
        <dbReference type="PIRNR" id="PIRNR028921"/>
    </source>
</evidence>
<dbReference type="PANTHER" id="PTHR12616">
    <property type="entry name" value="VACUOLAR PROTEIN SORTING VPS41"/>
    <property type="match status" value="1"/>
</dbReference>
<organism evidence="8 9">
    <name type="scientific">Eremothecium sinecaudum</name>
    <dbReference type="NCBI Taxonomy" id="45286"/>
    <lineage>
        <taxon>Eukaryota</taxon>
        <taxon>Fungi</taxon>
        <taxon>Dikarya</taxon>
        <taxon>Ascomycota</taxon>
        <taxon>Saccharomycotina</taxon>
        <taxon>Saccharomycetes</taxon>
        <taxon>Saccharomycetales</taxon>
        <taxon>Saccharomycetaceae</taxon>
        <taxon>Eremothecium</taxon>
    </lineage>
</organism>
<evidence type="ECO:0000256" key="1">
    <source>
        <dbReference type="ARBA" id="ARBA00009582"/>
    </source>
</evidence>
<keyword evidence="3 4" id="KW-0653">Protein transport</keyword>